<evidence type="ECO:0000256" key="1">
    <source>
        <dbReference type="SAM" id="MobiDB-lite"/>
    </source>
</evidence>
<name>A0ABQ8WLY6_PENCH</name>
<protein>
    <recommendedName>
        <fullName evidence="4">Retrotransposon Copia-like N-terminal domain-containing protein</fullName>
    </recommendedName>
</protein>
<evidence type="ECO:0000313" key="2">
    <source>
        <dbReference type="EMBL" id="KAJ5270781.1"/>
    </source>
</evidence>
<gene>
    <name evidence="2" type="ORF">N7505_006539</name>
</gene>
<feature type="compositionally biased region" description="Basic and acidic residues" evidence="1">
    <location>
        <begin position="318"/>
        <end position="327"/>
    </location>
</feature>
<sequence>MAEPRGGPSNCKFSDLVPLLKGGSNWETWKQCMEIALNGIDLSYWPILIGHDKRPTNLPGMEDSEVDFEDAVTEIDDDTPAHPTAAFATQPTQPTTTKAAIAKRKKAQQAWDQKNAIVLSYVASSLDATMLLYFRGGNTAALVYEELRSLYEGKIFFSIRDKVTKWATWKYKAGTKPEEFVTKWRHLFTEMQVALPIEQRVSYLYAIYVFLHPVSNNTACQHWLNTVSIHDDWSYDKILHNIFGVFIASEGRRIRNDGQLQKQQASANIASADNNKKKKKKDKPKGEKEEDKQTKKQYCPFHKRKTIHKPKDCFLNPKNKDKSESANKADTAAASDKP</sequence>
<feature type="compositionally biased region" description="Polar residues" evidence="1">
    <location>
        <begin position="258"/>
        <end position="273"/>
    </location>
</feature>
<evidence type="ECO:0000313" key="3">
    <source>
        <dbReference type="Proteomes" id="UP001220256"/>
    </source>
</evidence>
<dbReference type="EMBL" id="JAPVEB010000003">
    <property type="protein sequence ID" value="KAJ5270781.1"/>
    <property type="molecule type" value="Genomic_DNA"/>
</dbReference>
<accession>A0ABQ8WLY6</accession>
<reference evidence="2 3" key="1">
    <citation type="journal article" date="2023" name="IMA Fungus">
        <title>Comparative genomic study of the Penicillium genus elucidates a diverse pangenome and 15 lateral gene transfer events.</title>
        <authorList>
            <person name="Petersen C."/>
            <person name="Sorensen T."/>
            <person name="Nielsen M.R."/>
            <person name="Sondergaard T.E."/>
            <person name="Sorensen J.L."/>
            <person name="Fitzpatrick D.A."/>
            <person name="Frisvad J.C."/>
            <person name="Nielsen K.L."/>
        </authorList>
    </citation>
    <scope>NUCLEOTIDE SEQUENCE [LARGE SCALE GENOMIC DNA]</scope>
    <source>
        <strain evidence="2 3">IBT 3361</strain>
    </source>
</reference>
<evidence type="ECO:0008006" key="4">
    <source>
        <dbReference type="Google" id="ProtNLM"/>
    </source>
</evidence>
<proteinExistence type="predicted"/>
<feature type="compositionally biased region" description="Basic and acidic residues" evidence="1">
    <location>
        <begin position="284"/>
        <end position="294"/>
    </location>
</feature>
<organism evidence="2 3">
    <name type="scientific">Penicillium chrysogenum</name>
    <name type="common">Penicillium notatum</name>
    <dbReference type="NCBI Taxonomy" id="5076"/>
    <lineage>
        <taxon>Eukaryota</taxon>
        <taxon>Fungi</taxon>
        <taxon>Dikarya</taxon>
        <taxon>Ascomycota</taxon>
        <taxon>Pezizomycotina</taxon>
        <taxon>Eurotiomycetes</taxon>
        <taxon>Eurotiomycetidae</taxon>
        <taxon>Eurotiales</taxon>
        <taxon>Aspergillaceae</taxon>
        <taxon>Penicillium</taxon>
        <taxon>Penicillium chrysogenum species complex</taxon>
    </lineage>
</organism>
<feature type="region of interest" description="Disordered" evidence="1">
    <location>
        <begin position="257"/>
        <end position="338"/>
    </location>
</feature>
<keyword evidence="3" id="KW-1185">Reference proteome</keyword>
<dbReference type="Proteomes" id="UP001220256">
    <property type="component" value="Unassembled WGS sequence"/>
</dbReference>
<comment type="caution">
    <text evidence="2">The sequence shown here is derived from an EMBL/GenBank/DDBJ whole genome shotgun (WGS) entry which is preliminary data.</text>
</comment>